<dbReference type="OrthoDB" id="5573735at2759"/>
<gene>
    <name evidence="1" type="ORF">AMK59_2673</name>
</gene>
<evidence type="ECO:0000313" key="2">
    <source>
        <dbReference type="Proteomes" id="UP000051574"/>
    </source>
</evidence>
<dbReference type="GO" id="GO:0033627">
    <property type="term" value="P:cell adhesion mediated by integrin"/>
    <property type="evidence" value="ECO:0007669"/>
    <property type="project" value="TreeGrafter"/>
</dbReference>
<dbReference type="PANTHER" id="PTHR23220">
    <property type="entry name" value="INTEGRIN ALPHA"/>
    <property type="match status" value="1"/>
</dbReference>
<comment type="caution">
    <text evidence="1">The sequence shown here is derived from an EMBL/GenBank/DDBJ whole genome shotgun (WGS) entry which is preliminary data.</text>
</comment>
<dbReference type="Gene3D" id="2.130.10.130">
    <property type="entry name" value="Integrin alpha, N-terminal"/>
    <property type="match status" value="1"/>
</dbReference>
<evidence type="ECO:0000313" key="1">
    <source>
        <dbReference type="EMBL" id="KRT84961.1"/>
    </source>
</evidence>
<dbReference type="Proteomes" id="UP000051574">
    <property type="component" value="Unassembled WGS sequence"/>
</dbReference>
<dbReference type="GO" id="GO:0098609">
    <property type="term" value="P:cell-cell adhesion"/>
    <property type="evidence" value="ECO:0007669"/>
    <property type="project" value="TreeGrafter"/>
</dbReference>
<proteinExistence type="predicted"/>
<organism evidence="1 2">
    <name type="scientific">Oryctes borbonicus</name>
    <dbReference type="NCBI Taxonomy" id="1629725"/>
    <lineage>
        <taxon>Eukaryota</taxon>
        <taxon>Metazoa</taxon>
        <taxon>Ecdysozoa</taxon>
        <taxon>Arthropoda</taxon>
        <taxon>Hexapoda</taxon>
        <taxon>Insecta</taxon>
        <taxon>Pterygota</taxon>
        <taxon>Neoptera</taxon>
        <taxon>Endopterygota</taxon>
        <taxon>Coleoptera</taxon>
        <taxon>Polyphaga</taxon>
        <taxon>Scarabaeiformia</taxon>
        <taxon>Scarabaeidae</taxon>
        <taxon>Dynastinae</taxon>
        <taxon>Oryctes</taxon>
    </lineage>
</organism>
<dbReference type="GO" id="GO:0007229">
    <property type="term" value="P:integrin-mediated signaling pathway"/>
    <property type="evidence" value="ECO:0007669"/>
    <property type="project" value="TreeGrafter"/>
</dbReference>
<reference evidence="1 2" key="1">
    <citation type="submission" date="2015-09" db="EMBL/GenBank/DDBJ databases">
        <title>Draft genome of the scarab beetle Oryctes borbonicus.</title>
        <authorList>
            <person name="Meyer J.M."/>
            <person name="Markov G.V."/>
            <person name="Baskaran P."/>
            <person name="Herrmann M."/>
            <person name="Sommer R.J."/>
            <person name="Roedelsperger C."/>
        </authorList>
    </citation>
    <scope>NUCLEOTIDE SEQUENCE [LARGE SCALE GENOMIC DNA]</scope>
    <source>
        <strain evidence="1">OB123</strain>
        <tissue evidence="1">Whole animal</tissue>
    </source>
</reference>
<feature type="non-terminal residue" evidence="1">
    <location>
        <position position="1"/>
    </location>
</feature>
<name>A0A0T6BCE1_9SCAR</name>
<dbReference type="SUPFAM" id="SSF69318">
    <property type="entry name" value="Integrin alpha N-terminal domain"/>
    <property type="match status" value="1"/>
</dbReference>
<accession>A0A0T6BCE1</accession>
<dbReference type="GO" id="GO:0005178">
    <property type="term" value="F:integrin binding"/>
    <property type="evidence" value="ECO:0007669"/>
    <property type="project" value="TreeGrafter"/>
</dbReference>
<sequence length="186" mass="20615">RIQIGAPRGSNPAHGNENTGVVFRCGIKSSCYNVNMKPFDGNSDTYAAESYFGNSMDISEDKSIFAACGHRWVQVSGFDYWMQGACFAGKTNENTTEFFNSLYRLNPQTVVVTGVRVYNLAIAQMGFSAQFVKDTKKNDLMIGLPGLLNWKGGVGLLSKGERPPAARRRRRRSIDDIRETFIPDVA</sequence>
<dbReference type="AlphaFoldDB" id="A0A0T6BCE1"/>
<feature type="non-terminal residue" evidence="1">
    <location>
        <position position="186"/>
    </location>
</feature>
<keyword evidence="2" id="KW-1185">Reference proteome</keyword>
<dbReference type="EMBL" id="LJIG01001979">
    <property type="protein sequence ID" value="KRT84961.1"/>
    <property type="molecule type" value="Genomic_DNA"/>
</dbReference>
<dbReference type="PANTHER" id="PTHR23220:SF83">
    <property type="entry name" value="INTEGRIN ALPHA-PS3-RELATED"/>
    <property type="match status" value="1"/>
</dbReference>
<dbReference type="GO" id="GO:0009897">
    <property type="term" value="C:external side of plasma membrane"/>
    <property type="evidence" value="ECO:0007669"/>
    <property type="project" value="TreeGrafter"/>
</dbReference>
<protein>
    <submittedName>
        <fullName evidence="1">Uncharacterized protein</fullName>
    </submittedName>
</protein>
<dbReference type="GO" id="GO:0008305">
    <property type="term" value="C:integrin complex"/>
    <property type="evidence" value="ECO:0007669"/>
    <property type="project" value="TreeGrafter"/>
</dbReference>
<dbReference type="InterPro" id="IPR028994">
    <property type="entry name" value="Integrin_alpha_N"/>
</dbReference>
<dbReference type="GO" id="GO:0007160">
    <property type="term" value="P:cell-matrix adhesion"/>
    <property type="evidence" value="ECO:0007669"/>
    <property type="project" value="TreeGrafter"/>
</dbReference>